<name>X1CSM6_9ZZZZ</name>
<feature type="non-terminal residue" evidence="2">
    <location>
        <position position="152"/>
    </location>
</feature>
<evidence type="ECO:0000313" key="2">
    <source>
        <dbReference type="EMBL" id="GAG99093.1"/>
    </source>
</evidence>
<dbReference type="AlphaFoldDB" id="X1CSM6"/>
<comment type="caution">
    <text evidence="2">The sequence shown here is derived from an EMBL/GenBank/DDBJ whole genome shotgun (WGS) entry which is preliminary data.</text>
</comment>
<organism evidence="2">
    <name type="scientific">marine sediment metagenome</name>
    <dbReference type="NCBI Taxonomy" id="412755"/>
    <lineage>
        <taxon>unclassified sequences</taxon>
        <taxon>metagenomes</taxon>
        <taxon>ecological metagenomes</taxon>
    </lineage>
</organism>
<dbReference type="SUPFAM" id="SSF53756">
    <property type="entry name" value="UDP-Glycosyltransferase/glycogen phosphorylase"/>
    <property type="match status" value="1"/>
</dbReference>
<reference evidence="2" key="1">
    <citation type="journal article" date="2014" name="Front. Microbiol.">
        <title>High frequency of phylogenetically diverse reductive dehalogenase-homologous genes in deep subseafloor sedimentary metagenomes.</title>
        <authorList>
            <person name="Kawai M."/>
            <person name="Futagami T."/>
            <person name="Toyoda A."/>
            <person name="Takaki Y."/>
            <person name="Nishi S."/>
            <person name="Hori S."/>
            <person name="Arai W."/>
            <person name="Tsubouchi T."/>
            <person name="Morono Y."/>
            <person name="Uchiyama I."/>
            <person name="Ito T."/>
            <person name="Fujiyama A."/>
            <person name="Inagaki F."/>
            <person name="Takami H."/>
        </authorList>
    </citation>
    <scope>NUCLEOTIDE SEQUENCE</scope>
    <source>
        <strain evidence="2">Expedition CK06-06</strain>
    </source>
</reference>
<protein>
    <recommendedName>
        <fullName evidence="1">Glycosyl transferase family 1 domain-containing protein</fullName>
    </recommendedName>
</protein>
<sequence length="152" mass="17772">MPLNYIDIQKYVGEKENIILFPHRPDSEKNPHVFINIIQSLSMYWDDFDQYKFVFCTSKEKYQSQQKWINALLGFTNKTFENVEIRESLSKEDYYTLLGKSKVMISTTSEENFGYCAVEAMALGCHPLLPNAFSHPEITSEDSRCLYDKIDD</sequence>
<dbReference type="PANTHER" id="PTHR13615:SF3">
    <property type="entry name" value="GLYCOSYLTRANSFERASE-LIKE DOMAIN-CONTAINING PROTEIN 1"/>
    <property type="match status" value="1"/>
</dbReference>
<proteinExistence type="predicted"/>
<dbReference type="PANTHER" id="PTHR13615">
    <property type="entry name" value="GLYCOSYLTRANSFERASE-LIKE 1"/>
    <property type="match status" value="1"/>
</dbReference>
<evidence type="ECO:0000259" key="1">
    <source>
        <dbReference type="Pfam" id="PF00534"/>
    </source>
</evidence>
<dbReference type="GO" id="GO:0016757">
    <property type="term" value="F:glycosyltransferase activity"/>
    <property type="evidence" value="ECO:0007669"/>
    <property type="project" value="InterPro"/>
</dbReference>
<dbReference type="InterPro" id="IPR001296">
    <property type="entry name" value="Glyco_trans_1"/>
</dbReference>
<gene>
    <name evidence="2" type="ORF">S01H4_37291</name>
</gene>
<accession>X1CSM6</accession>
<feature type="domain" description="Glycosyl transferase family 1" evidence="1">
    <location>
        <begin position="13"/>
        <end position="141"/>
    </location>
</feature>
<dbReference type="InterPro" id="IPR051862">
    <property type="entry name" value="GT-like_domain_containing_1"/>
</dbReference>
<dbReference type="EMBL" id="BART01020019">
    <property type="protein sequence ID" value="GAG99093.1"/>
    <property type="molecule type" value="Genomic_DNA"/>
</dbReference>
<dbReference type="Gene3D" id="3.40.50.2000">
    <property type="entry name" value="Glycogen Phosphorylase B"/>
    <property type="match status" value="1"/>
</dbReference>
<dbReference type="Pfam" id="PF00534">
    <property type="entry name" value="Glycos_transf_1"/>
    <property type="match status" value="1"/>
</dbReference>